<dbReference type="Proteomes" id="UP000238739">
    <property type="component" value="Unassembled WGS sequence"/>
</dbReference>
<dbReference type="EMBL" id="OGVC01000014">
    <property type="protein sequence ID" value="SPC37955.1"/>
    <property type="molecule type" value="Genomic_DNA"/>
</dbReference>
<evidence type="ECO:0000313" key="1">
    <source>
        <dbReference type="EMBL" id="SPC37955.1"/>
    </source>
</evidence>
<dbReference type="AlphaFoldDB" id="A0A2N9DUR6"/>
<name>A0A2N9DUR6_9LACO</name>
<reference evidence="1" key="1">
    <citation type="submission" date="2018-01" db="EMBL/GenBank/DDBJ databases">
        <authorList>
            <person name="Chaillou S."/>
        </authorList>
    </citation>
    <scope>NUCLEOTIDE SEQUENCE [LARGE SCALE GENOMIC DNA]</scope>
    <source>
        <strain evidence="1">MFPC41A2801</strain>
    </source>
</reference>
<evidence type="ECO:0000313" key="2">
    <source>
        <dbReference type="Proteomes" id="UP000238739"/>
    </source>
</evidence>
<sequence length="40" mass="4636">MSFSSTIPPPSHFLSAVYTEYAKSATQTFYITKKTLQWNY</sequence>
<accession>A0A2N9DUR6</accession>
<gene>
    <name evidence="1" type="ORF">LFUMFP_210056</name>
</gene>
<organism evidence="1 2">
    <name type="scientific">Latilactobacillus fuchuensis</name>
    <dbReference type="NCBI Taxonomy" id="164393"/>
    <lineage>
        <taxon>Bacteria</taxon>
        <taxon>Bacillati</taxon>
        <taxon>Bacillota</taxon>
        <taxon>Bacilli</taxon>
        <taxon>Lactobacillales</taxon>
        <taxon>Lactobacillaceae</taxon>
        <taxon>Latilactobacillus</taxon>
    </lineage>
</organism>
<proteinExistence type="predicted"/>
<keyword evidence="2" id="KW-1185">Reference proteome</keyword>
<comment type="caution">
    <text evidence="1">The sequence shown here is derived from an EMBL/GenBank/DDBJ whole genome shotgun (WGS) entry which is preliminary data.</text>
</comment>
<protein>
    <submittedName>
        <fullName evidence="1">Uncharacterized protein</fullName>
    </submittedName>
</protein>